<feature type="region of interest" description="Disordered" evidence="4">
    <location>
        <begin position="1"/>
        <end position="20"/>
    </location>
</feature>
<feature type="compositionally biased region" description="Polar residues" evidence="4">
    <location>
        <begin position="1"/>
        <end position="14"/>
    </location>
</feature>
<dbReference type="GO" id="GO:0005634">
    <property type="term" value="C:nucleus"/>
    <property type="evidence" value="ECO:0007669"/>
    <property type="project" value="UniProtKB-SubCell"/>
</dbReference>
<dbReference type="GO" id="GO:0000981">
    <property type="term" value="F:DNA-binding transcription factor activity, RNA polymerase II-specific"/>
    <property type="evidence" value="ECO:0007669"/>
    <property type="project" value="InterPro"/>
</dbReference>
<organism evidence="6 7">
    <name type="scientific">Cytospora mali</name>
    <name type="common">Apple Valsa canker fungus</name>
    <name type="synonym">Valsa mali</name>
    <dbReference type="NCBI Taxonomy" id="578113"/>
    <lineage>
        <taxon>Eukaryota</taxon>
        <taxon>Fungi</taxon>
        <taxon>Dikarya</taxon>
        <taxon>Ascomycota</taxon>
        <taxon>Pezizomycotina</taxon>
        <taxon>Sordariomycetes</taxon>
        <taxon>Sordariomycetidae</taxon>
        <taxon>Diaporthales</taxon>
        <taxon>Cytosporaceae</taxon>
        <taxon>Cytospora</taxon>
    </lineage>
</organism>
<protein>
    <recommendedName>
        <fullName evidence="5">Zn(2)-C6 fungal-type domain-containing protein</fullName>
    </recommendedName>
</protein>
<dbReference type="CDD" id="cd00067">
    <property type="entry name" value="GAL4"/>
    <property type="match status" value="1"/>
</dbReference>
<feature type="region of interest" description="Disordered" evidence="4">
    <location>
        <begin position="437"/>
        <end position="456"/>
    </location>
</feature>
<dbReference type="SUPFAM" id="SSF57701">
    <property type="entry name" value="Zn2/Cys6 DNA-binding domain"/>
    <property type="match status" value="1"/>
</dbReference>
<dbReference type="PROSITE" id="PS00463">
    <property type="entry name" value="ZN2_CY6_FUNGAL_1"/>
    <property type="match status" value="1"/>
</dbReference>
<dbReference type="InterPro" id="IPR050613">
    <property type="entry name" value="Sec_Metabolite_Reg"/>
</dbReference>
<dbReference type="InterPro" id="IPR001138">
    <property type="entry name" value="Zn2Cys6_DnaBD"/>
</dbReference>
<dbReference type="PANTHER" id="PTHR31001">
    <property type="entry name" value="UNCHARACTERIZED TRANSCRIPTIONAL REGULATORY PROTEIN"/>
    <property type="match status" value="1"/>
</dbReference>
<feature type="domain" description="Zn(2)-C6 fungal-type" evidence="5">
    <location>
        <begin position="35"/>
        <end position="66"/>
    </location>
</feature>
<evidence type="ECO:0000256" key="4">
    <source>
        <dbReference type="SAM" id="MobiDB-lite"/>
    </source>
</evidence>
<dbReference type="PANTHER" id="PTHR31001:SF49">
    <property type="entry name" value="ZN(II)2CYS6 TRANSCRIPTION FACTOR (EUROFUNG)"/>
    <property type="match status" value="1"/>
</dbReference>
<reference evidence="7" key="1">
    <citation type="submission" date="2014-12" db="EMBL/GenBank/DDBJ databases">
        <title>Genome Sequence of Valsa Canker Pathogens Uncovers a Specific Adaption of Colonization on Woody Bark.</title>
        <authorList>
            <person name="Yin Z."/>
            <person name="Liu H."/>
            <person name="Gao X."/>
            <person name="Li Z."/>
            <person name="Song N."/>
            <person name="Ke X."/>
            <person name="Dai Q."/>
            <person name="Wu Y."/>
            <person name="Sun Y."/>
            <person name="Xu J.-R."/>
            <person name="Kang Z.K."/>
            <person name="Wang L."/>
            <person name="Huang L."/>
        </authorList>
    </citation>
    <scope>NUCLEOTIDE SEQUENCE [LARGE SCALE GENOMIC DNA]</scope>
    <source>
        <strain evidence="7">SXYL134</strain>
    </source>
</reference>
<dbReference type="AlphaFoldDB" id="A0A194UYN6"/>
<dbReference type="Pfam" id="PF00172">
    <property type="entry name" value="Zn_clus"/>
    <property type="match status" value="1"/>
</dbReference>
<dbReference type="STRING" id="694573.A0A194UYN6"/>
<proteinExistence type="predicted"/>
<dbReference type="OrthoDB" id="5431381at2759"/>
<evidence type="ECO:0000256" key="2">
    <source>
        <dbReference type="ARBA" id="ARBA00022723"/>
    </source>
</evidence>
<dbReference type="EMBL" id="KN714691">
    <property type="protein sequence ID" value="KUI56711.1"/>
    <property type="molecule type" value="Genomic_DNA"/>
</dbReference>
<evidence type="ECO:0000259" key="5">
    <source>
        <dbReference type="PROSITE" id="PS50048"/>
    </source>
</evidence>
<comment type="subcellular location">
    <subcellularLocation>
        <location evidence="1">Nucleus</location>
    </subcellularLocation>
</comment>
<feature type="region of interest" description="Disordered" evidence="4">
    <location>
        <begin position="104"/>
        <end position="149"/>
    </location>
</feature>
<dbReference type="GO" id="GO:0008270">
    <property type="term" value="F:zinc ion binding"/>
    <property type="evidence" value="ECO:0007669"/>
    <property type="project" value="InterPro"/>
</dbReference>
<dbReference type="GO" id="GO:0006351">
    <property type="term" value="P:DNA-templated transcription"/>
    <property type="evidence" value="ECO:0007669"/>
    <property type="project" value="InterPro"/>
</dbReference>
<evidence type="ECO:0000313" key="7">
    <source>
        <dbReference type="Proteomes" id="UP000078576"/>
    </source>
</evidence>
<keyword evidence="3" id="KW-0539">Nucleus</keyword>
<dbReference type="InterPro" id="IPR007219">
    <property type="entry name" value="XnlR_reg_dom"/>
</dbReference>
<evidence type="ECO:0000313" key="6">
    <source>
        <dbReference type="EMBL" id="KUI56711.1"/>
    </source>
</evidence>
<keyword evidence="7" id="KW-1185">Reference proteome</keyword>
<dbReference type="GO" id="GO:0003677">
    <property type="term" value="F:DNA binding"/>
    <property type="evidence" value="ECO:0007669"/>
    <property type="project" value="InterPro"/>
</dbReference>
<feature type="compositionally biased region" description="Low complexity" evidence="4">
    <location>
        <begin position="698"/>
        <end position="713"/>
    </location>
</feature>
<keyword evidence="2" id="KW-0479">Metal-binding</keyword>
<feature type="region of interest" description="Disordered" evidence="4">
    <location>
        <begin position="184"/>
        <end position="206"/>
    </location>
</feature>
<dbReference type="CDD" id="cd12148">
    <property type="entry name" value="fungal_TF_MHR"/>
    <property type="match status" value="1"/>
</dbReference>
<evidence type="ECO:0000256" key="1">
    <source>
        <dbReference type="ARBA" id="ARBA00004123"/>
    </source>
</evidence>
<dbReference type="InterPro" id="IPR036864">
    <property type="entry name" value="Zn2-C6_fun-type_DNA-bd_sf"/>
</dbReference>
<accession>A0A194UYN6</accession>
<dbReference type="Proteomes" id="UP000078576">
    <property type="component" value="Unassembled WGS sequence"/>
</dbReference>
<gene>
    <name evidence="6" type="ORF">VP1G_03969</name>
</gene>
<dbReference type="SMART" id="SM00066">
    <property type="entry name" value="GAL4"/>
    <property type="match status" value="1"/>
</dbReference>
<dbReference type="Gene3D" id="4.10.240.10">
    <property type="entry name" value="Zn(2)-C6 fungal-type DNA-binding domain"/>
    <property type="match status" value="1"/>
</dbReference>
<dbReference type="Pfam" id="PF04082">
    <property type="entry name" value="Fungal_trans"/>
    <property type="match status" value="1"/>
</dbReference>
<name>A0A194UYN6_CYTMA</name>
<dbReference type="PROSITE" id="PS50048">
    <property type="entry name" value="ZN2_CY6_FUNGAL_2"/>
    <property type="match status" value="1"/>
</dbReference>
<feature type="region of interest" description="Disordered" evidence="4">
    <location>
        <begin position="682"/>
        <end position="718"/>
    </location>
</feature>
<sequence>MPNNGDTSNYTSVFRLTPPNDPHRKVIKRNRQVVSCVPCRTRKLKCDRQQPCSSCMKRSDVASCRFFGTPNASGGGHATSPVPKTEMQARLQRLEALVNGLRDQPEPDVAAARSTSAGGAGTREPWITDSRGNEASTTASLGQVPAGGRLSKEGDSARFVGATNYAAVLEAIHEMQGFVDAEAPDHLSARSPPSQPQAGERHDAQQPGRLQQIQLYGPVTPLSTQEILDCLPTRAECDRTLMFFFQPVYLVPMVIHAGQFQRTYEAFWKDPGGANPLWISTLFSFLSTAVFQQASKAAGSEGLGATELLDPVAREKIEVLSSMAHRCLVTGGFVEGKPYSIEAALLFGMHLVLQKRDTDPICWHIIGMAVRLAQRMGYHRDPVHLNRSSAKAKISPFEAEMRRRTWYSLEYFDLVYSFLLGVPPIIHGDDVDTQLPSNLRDEDFDENSKSLPPSRPSTDFTPVLCYVYHNRQVQVLRRIVKQTLAIMQPVYADVVRLDADLRDLHNDIPPSLSYRPIRESGFADVPDVIMRRIQFEITHLKSMCVLHRRYLTFERENSIYERSREACRDASLRLLDLQAEFDEQSGEGGRLFEKRYMLTSMGFHDFLLAAMCLCVDVAIGNWNSNQQDHERKVSALKRARVIWGKTADGSKEAAHATKVLDIILARISQFDNGSVGTAATTAAAASPSRAGNDGRRFTAASTSSENIASSTSSPAELRQCGTPPIQMGWMAVNYAGPSRQTGGHSKEWDFGFDNVDRRYALGKSRDQLDPFLGGDIDWNEIDSFLLDRERIAGSTVPITVATDDTNPVREGSTYVAHRDKDNPREGWPYLNYDRAGSRGDSGTNFRAWARGET</sequence>
<dbReference type="SMART" id="SM00906">
    <property type="entry name" value="Fungal_trans"/>
    <property type="match status" value="1"/>
</dbReference>
<evidence type="ECO:0000256" key="3">
    <source>
        <dbReference type="ARBA" id="ARBA00023242"/>
    </source>
</evidence>